<dbReference type="EMBL" id="HBUF01061595">
    <property type="protein sequence ID" value="CAG6626070.1"/>
    <property type="molecule type" value="Transcribed_RNA"/>
</dbReference>
<organism evidence="2">
    <name type="scientific">Cacopsylla melanoneura</name>
    <dbReference type="NCBI Taxonomy" id="428564"/>
    <lineage>
        <taxon>Eukaryota</taxon>
        <taxon>Metazoa</taxon>
        <taxon>Ecdysozoa</taxon>
        <taxon>Arthropoda</taxon>
        <taxon>Hexapoda</taxon>
        <taxon>Insecta</taxon>
        <taxon>Pterygota</taxon>
        <taxon>Neoptera</taxon>
        <taxon>Paraneoptera</taxon>
        <taxon>Hemiptera</taxon>
        <taxon>Sternorrhyncha</taxon>
        <taxon>Psylloidea</taxon>
        <taxon>Psyllidae</taxon>
        <taxon>Psyllinae</taxon>
        <taxon>Cacopsylla</taxon>
    </lineage>
</organism>
<dbReference type="EMBL" id="HBUF01061596">
    <property type="protein sequence ID" value="CAG6626072.1"/>
    <property type="molecule type" value="Transcribed_RNA"/>
</dbReference>
<dbReference type="AlphaFoldDB" id="A0A8D8VI59"/>
<name>A0A8D8VI59_9HEMI</name>
<keyword evidence="1" id="KW-0812">Transmembrane</keyword>
<reference evidence="2" key="1">
    <citation type="submission" date="2021-05" db="EMBL/GenBank/DDBJ databases">
        <authorList>
            <person name="Alioto T."/>
            <person name="Alioto T."/>
            <person name="Gomez Garrido J."/>
        </authorList>
    </citation>
    <scope>NUCLEOTIDE SEQUENCE</scope>
</reference>
<evidence type="ECO:0000313" key="2">
    <source>
        <dbReference type="EMBL" id="CAG6626072.1"/>
    </source>
</evidence>
<keyword evidence="1" id="KW-0472">Membrane</keyword>
<protein>
    <submittedName>
        <fullName evidence="2">Uncharacterized protein</fullName>
    </submittedName>
</protein>
<proteinExistence type="predicted"/>
<feature type="transmembrane region" description="Helical" evidence="1">
    <location>
        <begin position="38"/>
        <end position="58"/>
    </location>
</feature>
<dbReference type="EMBL" id="HBUF01061597">
    <property type="protein sequence ID" value="CAG6626074.1"/>
    <property type="molecule type" value="Transcribed_RNA"/>
</dbReference>
<sequence length="115" mass="13453">MLLHPSRILFIFFMFLFVVVVFPDDFFFFFVMSDYFRFLLVVITIGRSIGDVLCAGVFGPFRFQMLPLFPPPEVPIFIVFGQRLICIIFDVSNIDCIHFDMVNIHGRVREQVFAS</sequence>
<evidence type="ECO:0000256" key="1">
    <source>
        <dbReference type="SAM" id="Phobius"/>
    </source>
</evidence>
<keyword evidence="1" id="KW-1133">Transmembrane helix</keyword>
<feature type="transmembrane region" description="Helical" evidence="1">
    <location>
        <begin position="9"/>
        <end position="32"/>
    </location>
</feature>
<accession>A0A8D8VI59</accession>